<evidence type="ECO:0000259" key="4">
    <source>
        <dbReference type="Pfam" id="PF07859"/>
    </source>
</evidence>
<dbReference type="Gene3D" id="3.40.50.1820">
    <property type="entry name" value="alpha/beta hydrolase"/>
    <property type="match status" value="1"/>
</dbReference>
<dbReference type="Proteomes" id="UP000800092">
    <property type="component" value="Unassembled WGS sequence"/>
</dbReference>
<dbReference type="InterPro" id="IPR013094">
    <property type="entry name" value="AB_hydrolase_3"/>
</dbReference>
<evidence type="ECO:0000256" key="1">
    <source>
        <dbReference type="ARBA" id="ARBA00022801"/>
    </source>
</evidence>
<dbReference type="PANTHER" id="PTHR48081">
    <property type="entry name" value="AB HYDROLASE SUPERFAMILY PROTEIN C4A8.06C"/>
    <property type="match status" value="1"/>
</dbReference>
<reference evidence="5" key="1">
    <citation type="journal article" date="2020" name="Stud. Mycol.">
        <title>101 Dothideomycetes genomes: a test case for predicting lifestyles and emergence of pathogens.</title>
        <authorList>
            <person name="Haridas S."/>
            <person name="Albert R."/>
            <person name="Binder M."/>
            <person name="Bloem J."/>
            <person name="Labutti K."/>
            <person name="Salamov A."/>
            <person name="Andreopoulos B."/>
            <person name="Baker S."/>
            <person name="Barry K."/>
            <person name="Bills G."/>
            <person name="Bluhm B."/>
            <person name="Cannon C."/>
            <person name="Castanera R."/>
            <person name="Culley D."/>
            <person name="Daum C."/>
            <person name="Ezra D."/>
            <person name="Gonzalez J."/>
            <person name="Henrissat B."/>
            <person name="Kuo A."/>
            <person name="Liang C."/>
            <person name="Lipzen A."/>
            <person name="Lutzoni F."/>
            <person name="Magnuson J."/>
            <person name="Mondo S."/>
            <person name="Nolan M."/>
            <person name="Ohm R."/>
            <person name="Pangilinan J."/>
            <person name="Park H.-J."/>
            <person name="Ramirez L."/>
            <person name="Alfaro M."/>
            <person name="Sun H."/>
            <person name="Tritt A."/>
            <person name="Yoshinaga Y."/>
            <person name="Zwiers L.-H."/>
            <person name="Turgeon B."/>
            <person name="Goodwin S."/>
            <person name="Spatafora J."/>
            <person name="Crous P."/>
            <person name="Grigoriev I."/>
        </authorList>
    </citation>
    <scope>NUCLEOTIDE SEQUENCE</scope>
    <source>
        <strain evidence="5">Tuck. ex Michener</strain>
    </source>
</reference>
<feature type="region of interest" description="Disordered" evidence="2">
    <location>
        <begin position="392"/>
        <end position="417"/>
    </location>
</feature>
<keyword evidence="3" id="KW-0472">Membrane</keyword>
<protein>
    <submittedName>
        <fullName evidence="5">Alpha/beta-hydrolase</fullName>
    </submittedName>
</protein>
<name>A0A6A6HEE0_VIRVR</name>
<evidence type="ECO:0000256" key="3">
    <source>
        <dbReference type="SAM" id="Phobius"/>
    </source>
</evidence>
<evidence type="ECO:0000256" key="2">
    <source>
        <dbReference type="SAM" id="MobiDB-lite"/>
    </source>
</evidence>
<dbReference type="PANTHER" id="PTHR48081:SF2">
    <property type="entry name" value="ALPHA_BETA-HYDROLASE"/>
    <property type="match status" value="1"/>
</dbReference>
<feature type="transmembrane region" description="Helical" evidence="3">
    <location>
        <begin position="6"/>
        <end position="24"/>
    </location>
</feature>
<sequence length="417" mass="47040">MILGQISYLDCLVFIALLFPQLLLRVGFWKSLQVAIKASPFLAILLPTKFIHERFLISKDRQTPFVQQASPFQDFVIRCVRYAFANIPATVGKVFFSKEVALPFFYFRLLRHRYMQSSVPWREVNREGVKGLWVTIDESRQPDVVIYYCHGGGFSMGSSYFYIEFLLAWVALLKKSGLHNPALFALEYSLAPDAVYPTQLQQTLAGYNYVLSRVENSSQICVGGDSAGATLILGMLLQKSMDPNERRNFPGLGILISPWVTLVSVKNRNTPSDYLDADSLHLYGNQYAGPMGSLDDPLVSPGKCKDVEWWRRASPLHGWSFLFGTEEVFAPETRDLIRLLKKANVDLSVHEEKGSIHAWPVASLFLGRNRDERQHGLRNIVKVITQTVGHEIKGNQNGTANKLPAPLKEKASKATRE</sequence>
<dbReference type="EMBL" id="ML991789">
    <property type="protein sequence ID" value="KAF2235830.1"/>
    <property type="molecule type" value="Genomic_DNA"/>
</dbReference>
<gene>
    <name evidence="5" type="ORF">EV356DRAFT_444387</name>
</gene>
<dbReference type="InterPro" id="IPR050300">
    <property type="entry name" value="GDXG_lipolytic_enzyme"/>
</dbReference>
<feature type="domain" description="Alpha/beta hydrolase fold-3" evidence="4">
    <location>
        <begin position="147"/>
        <end position="359"/>
    </location>
</feature>
<accession>A0A6A6HEE0</accession>
<evidence type="ECO:0000313" key="6">
    <source>
        <dbReference type="Proteomes" id="UP000800092"/>
    </source>
</evidence>
<dbReference type="Pfam" id="PF07859">
    <property type="entry name" value="Abhydrolase_3"/>
    <property type="match status" value="1"/>
</dbReference>
<dbReference type="OrthoDB" id="408631at2759"/>
<organism evidence="5 6">
    <name type="scientific">Viridothelium virens</name>
    <name type="common">Speckled blister lichen</name>
    <name type="synonym">Trypethelium virens</name>
    <dbReference type="NCBI Taxonomy" id="1048519"/>
    <lineage>
        <taxon>Eukaryota</taxon>
        <taxon>Fungi</taxon>
        <taxon>Dikarya</taxon>
        <taxon>Ascomycota</taxon>
        <taxon>Pezizomycotina</taxon>
        <taxon>Dothideomycetes</taxon>
        <taxon>Dothideomycetes incertae sedis</taxon>
        <taxon>Trypetheliales</taxon>
        <taxon>Trypetheliaceae</taxon>
        <taxon>Viridothelium</taxon>
    </lineage>
</organism>
<evidence type="ECO:0000313" key="5">
    <source>
        <dbReference type="EMBL" id="KAF2235830.1"/>
    </source>
</evidence>
<keyword evidence="1 5" id="KW-0378">Hydrolase</keyword>
<dbReference type="InterPro" id="IPR029058">
    <property type="entry name" value="AB_hydrolase_fold"/>
</dbReference>
<keyword evidence="3" id="KW-0812">Transmembrane</keyword>
<proteinExistence type="predicted"/>
<dbReference type="AlphaFoldDB" id="A0A6A6HEE0"/>
<dbReference type="SUPFAM" id="SSF53474">
    <property type="entry name" value="alpha/beta-Hydrolases"/>
    <property type="match status" value="1"/>
</dbReference>
<keyword evidence="3" id="KW-1133">Transmembrane helix</keyword>
<feature type="compositionally biased region" description="Basic and acidic residues" evidence="2">
    <location>
        <begin position="407"/>
        <end position="417"/>
    </location>
</feature>
<keyword evidence="6" id="KW-1185">Reference proteome</keyword>
<dbReference type="GO" id="GO:0016787">
    <property type="term" value="F:hydrolase activity"/>
    <property type="evidence" value="ECO:0007669"/>
    <property type="project" value="UniProtKB-KW"/>
</dbReference>